<evidence type="ECO:0000313" key="1">
    <source>
        <dbReference type="EMBL" id="OUM48664.1"/>
    </source>
</evidence>
<dbReference type="RefSeq" id="WP_016114157.1">
    <property type="nucleotide sequence ID" value="NZ_CP189809.1"/>
</dbReference>
<reference evidence="1 2" key="1">
    <citation type="submission" date="2017-02" db="EMBL/GenBank/DDBJ databases">
        <title>Bacillus pseudomycoides isolate FSL K6-0042.</title>
        <authorList>
            <person name="Kovac J."/>
        </authorList>
    </citation>
    <scope>NUCLEOTIDE SEQUENCE [LARGE SCALE GENOMIC DNA]</scope>
    <source>
        <strain evidence="1 2">FSL K6-0042</strain>
    </source>
</reference>
<sequence>MENFIDQKLDDLFDGTGYSLFGGNSSTILGANIVFSIILILIGTVLIKNRKNSNKKSSIGSMLLVFGLVMVVFNLIRIVL</sequence>
<gene>
    <name evidence="1" type="ORF">BW425_12015</name>
</gene>
<dbReference type="EMBL" id="MWPX01000011">
    <property type="protein sequence ID" value="OUM48664.1"/>
    <property type="molecule type" value="Genomic_DNA"/>
</dbReference>
<evidence type="ECO:0000313" key="2">
    <source>
        <dbReference type="Proteomes" id="UP000195321"/>
    </source>
</evidence>
<protein>
    <recommendedName>
        <fullName evidence="3">LPXTG cell wall anchor domain-containing protein</fullName>
    </recommendedName>
</protein>
<organism evidence="1 2">
    <name type="scientific">Bacillus pseudomycoides</name>
    <dbReference type="NCBI Taxonomy" id="64104"/>
    <lineage>
        <taxon>Bacteria</taxon>
        <taxon>Bacillati</taxon>
        <taxon>Bacillota</taxon>
        <taxon>Bacilli</taxon>
        <taxon>Bacillales</taxon>
        <taxon>Bacillaceae</taxon>
        <taxon>Bacillus</taxon>
        <taxon>Bacillus cereus group</taxon>
    </lineage>
</organism>
<comment type="caution">
    <text evidence="1">The sequence shown here is derived from an EMBL/GenBank/DDBJ whole genome shotgun (WGS) entry which is preliminary data.</text>
</comment>
<dbReference type="Proteomes" id="UP000195321">
    <property type="component" value="Unassembled WGS sequence"/>
</dbReference>
<name>A0A1Y3MFV6_9BACI</name>
<dbReference type="AlphaFoldDB" id="A0A1Y3MFV6"/>
<evidence type="ECO:0008006" key="3">
    <source>
        <dbReference type="Google" id="ProtNLM"/>
    </source>
</evidence>
<proteinExistence type="predicted"/>
<accession>A0A1Y3MFV6</accession>